<protein>
    <submittedName>
        <fullName evidence="1">Uncharacterized protein</fullName>
    </submittedName>
</protein>
<keyword evidence="2" id="KW-1185">Reference proteome</keyword>
<organism evidence="1 2">
    <name type="scientific">Solanum commersonii</name>
    <name type="common">Commerson's wild potato</name>
    <name type="synonym">Commerson's nightshade</name>
    <dbReference type="NCBI Taxonomy" id="4109"/>
    <lineage>
        <taxon>Eukaryota</taxon>
        <taxon>Viridiplantae</taxon>
        <taxon>Streptophyta</taxon>
        <taxon>Embryophyta</taxon>
        <taxon>Tracheophyta</taxon>
        <taxon>Spermatophyta</taxon>
        <taxon>Magnoliopsida</taxon>
        <taxon>eudicotyledons</taxon>
        <taxon>Gunneridae</taxon>
        <taxon>Pentapetalae</taxon>
        <taxon>asterids</taxon>
        <taxon>lamiids</taxon>
        <taxon>Solanales</taxon>
        <taxon>Solanaceae</taxon>
        <taxon>Solanoideae</taxon>
        <taxon>Solaneae</taxon>
        <taxon>Solanum</taxon>
    </lineage>
</organism>
<proteinExistence type="predicted"/>
<reference evidence="1 2" key="1">
    <citation type="submission" date="2020-09" db="EMBL/GenBank/DDBJ databases">
        <title>De no assembly of potato wild relative species, Solanum commersonii.</title>
        <authorList>
            <person name="Cho K."/>
        </authorList>
    </citation>
    <scope>NUCLEOTIDE SEQUENCE [LARGE SCALE GENOMIC DNA]</scope>
    <source>
        <strain evidence="1">LZ3.2</strain>
        <tissue evidence="1">Leaf</tissue>
    </source>
</reference>
<evidence type="ECO:0000313" key="2">
    <source>
        <dbReference type="Proteomes" id="UP000824120"/>
    </source>
</evidence>
<accession>A0A9J5YBG9</accession>
<name>A0A9J5YBG9_SOLCO</name>
<sequence>MKFRTSPGRYSRRECLREARLHPEEFFMPRKWRGGKEVSLGEMGSCDQRRMLNAREIDSLTDFYNTEQPSTFNLMKTTYTGSRPIMGNSQEKSAYRHLDRPATFALTMALEDDMES</sequence>
<dbReference type="EMBL" id="JACXVP010000007">
    <property type="protein sequence ID" value="KAG5596636.1"/>
    <property type="molecule type" value="Genomic_DNA"/>
</dbReference>
<evidence type="ECO:0000313" key="1">
    <source>
        <dbReference type="EMBL" id="KAG5596636.1"/>
    </source>
</evidence>
<comment type="caution">
    <text evidence="1">The sequence shown here is derived from an EMBL/GenBank/DDBJ whole genome shotgun (WGS) entry which is preliminary data.</text>
</comment>
<dbReference type="Proteomes" id="UP000824120">
    <property type="component" value="Chromosome 7"/>
</dbReference>
<gene>
    <name evidence="1" type="ORF">H5410_037868</name>
</gene>
<dbReference type="AlphaFoldDB" id="A0A9J5YBG9"/>